<feature type="domain" description="D-alanyl-D-alanine carboxypeptidase-like core" evidence="1">
    <location>
        <begin position="85"/>
        <end position="225"/>
    </location>
</feature>
<accession>A0ABY5NWH9</accession>
<keyword evidence="2" id="KW-0121">Carboxypeptidase</keyword>
<dbReference type="Proteomes" id="UP001058273">
    <property type="component" value="Chromosome"/>
</dbReference>
<evidence type="ECO:0000313" key="3">
    <source>
        <dbReference type="Proteomes" id="UP001058273"/>
    </source>
</evidence>
<dbReference type="CDD" id="cd14852">
    <property type="entry name" value="LD-carboxypeptidase"/>
    <property type="match status" value="1"/>
</dbReference>
<evidence type="ECO:0000259" key="1">
    <source>
        <dbReference type="Pfam" id="PF02557"/>
    </source>
</evidence>
<dbReference type="SUPFAM" id="SSF55166">
    <property type="entry name" value="Hedgehog/DD-peptidase"/>
    <property type="match status" value="1"/>
</dbReference>
<dbReference type="Pfam" id="PF02557">
    <property type="entry name" value="VanY"/>
    <property type="match status" value="1"/>
</dbReference>
<protein>
    <submittedName>
        <fullName evidence="2">Carboxypeptidase YodJ</fullName>
        <ecNumber evidence="2">3.4.-.-</ecNumber>
    </submittedName>
</protein>
<dbReference type="GO" id="GO:0004180">
    <property type="term" value="F:carboxypeptidase activity"/>
    <property type="evidence" value="ECO:0007669"/>
    <property type="project" value="UniProtKB-KW"/>
</dbReference>
<dbReference type="InterPro" id="IPR052179">
    <property type="entry name" value="DD-CPase-like"/>
</dbReference>
<proteinExistence type="predicted"/>
<dbReference type="EC" id="3.4.-.-" evidence="2"/>
<dbReference type="InterPro" id="IPR009045">
    <property type="entry name" value="Zn_M74/Hedgehog-like"/>
</dbReference>
<dbReference type="RefSeq" id="WP_257701484.1">
    <property type="nucleotide sequence ID" value="NZ_CP102451.1"/>
</dbReference>
<gene>
    <name evidence="2" type="primary">yodJ</name>
    <name evidence="2" type="ORF">G314FT_00220</name>
</gene>
<reference evidence="2" key="1">
    <citation type="submission" date="2022-08" db="EMBL/GenBank/DDBJ databases">
        <title>Genome sequence of Vagococcus luciliae DSM 112651.</title>
        <authorList>
            <person name="Juan G."/>
            <person name="Anja P."/>
            <person name="Rolf D."/>
            <person name="Kampfer P."/>
            <person name="Vilcinskas A."/>
        </authorList>
    </citation>
    <scope>NUCLEOTIDE SEQUENCE</scope>
    <source>
        <strain evidence="2">G314FT</strain>
    </source>
</reference>
<dbReference type="InterPro" id="IPR003709">
    <property type="entry name" value="VanY-like_core_dom"/>
</dbReference>
<keyword evidence="3" id="KW-1185">Reference proteome</keyword>
<dbReference type="EMBL" id="CP102451">
    <property type="protein sequence ID" value="UUV97932.1"/>
    <property type="molecule type" value="Genomic_DNA"/>
</dbReference>
<name>A0ABY5NWH9_9ENTE</name>
<dbReference type="InterPro" id="IPR058193">
    <property type="entry name" value="VanY/YodJ_core_dom"/>
</dbReference>
<organism evidence="2 3">
    <name type="scientific">Vagococcus luciliae</name>
    <dbReference type="NCBI Taxonomy" id="2920380"/>
    <lineage>
        <taxon>Bacteria</taxon>
        <taxon>Bacillati</taxon>
        <taxon>Bacillota</taxon>
        <taxon>Bacilli</taxon>
        <taxon>Lactobacillales</taxon>
        <taxon>Enterococcaceae</taxon>
        <taxon>Vagococcus</taxon>
    </lineage>
</organism>
<dbReference type="PANTHER" id="PTHR34385:SF1">
    <property type="entry name" value="PEPTIDOGLYCAN L-ALANYL-D-GLUTAMATE ENDOPEPTIDASE CWLK"/>
    <property type="match status" value="1"/>
</dbReference>
<keyword evidence="2" id="KW-0378">Hydrolase</keyword>
<dbReference type="PANTHER" id="PTHR34385">
    <property type="entry name" value="D-ALANYL-D-ALANINE CARBOXYPEPTIDASE"/>
    <property type="match status" value="1"/>
</dbReference>
<dbReference type="Gene3D" id="3.30.1380.10">
    <property type="match status" value="1"/>
</dbReference>
<reference evidence="2" key="2">
    <citation type="submission" date="2022-08" db="EMBL/GenBank/DDBJ databases">
        <authorList>
            <person name="Poehlein A."/>
            <person name="Guzman J."/>
            <person name="Daniel R."/>
            <person name="Vilcinskas A."/>
        </authorList>
    </citation>
    <scope>NUCLEOTIDE SEQUENCE</scope>
    <source>
        <strain evidence="2">G314FT</strain>
    </source>
</reference>
<sequence length="247" mass="27947">MAKKIFIGIISCFIALGVWFKVGDNQEAVEKTTQTNQVKEPVQSTVKSDEAYPGNATDWDLILVNKDNKIEKEPTNLKELPNGEKIDSRIFDAFNAMVNAADKKGFKIVTISGYRSVAEQTAIVERDIASYKAQGLSDEEAKKKAMEYLTEPGLSEHHTGLAIDILDQDWYNKGNMLEGEFGDTDAGKWIEENACQYGFIVRYEKGKESITGINYEPWHIRYVGKANALYMKKHNLSLEEYVEMIKK</sequence>
<evidence type="ECO:0000313" key="2">
    <source>
        <dbReference type="EMBL" id="UUV97932.1"/>
    </source>
</evidence>
<keyword evidence="2" id="KW-0645">Protease</keyword>